<dbReference type="Pfam" id="PF02274">
    <property type="entry name" value="ADI"/>
    <property type="match status" value="1"/>
</dbReference>
<name>A0AAJ1BAS7_9ACTO</name>
<accession>A0AAJ1BAS7</accession>
<dbReference type="PIRSF" id="PIRSF006356">
    <property type="entry name" value="Arg_deiminase"/>
    <property type="match status" value="1"/>
</dbReference>
<sequence length="409" mass="45358">MMRGVWSEVGKLEKVLVHRPGSEIDRLTPSNREELLFDDILWLEKAREDHDTFSAALASQGTQVVYLQDLLAETLDLAPARKWLLEQTIDDRHLGVALSAPLREFLAEKESQKLAQILISGLTRAEIESQLGAVASTVLARVETEDFILAPLPNHLFTRDTSAWIGRGVMLSAMKKTARRRETLNLQAIYRFHPDFSESLTQFGAGLADTPASCEGGDVEVLSPTSILVGISERTSPAGFERLASRLLRDSSSSIEMVTGLLMPMERAQMHLDTVLTMVNRDTFYKYKKLGMLASVTARRGADGQISWQMHPEAKMHEVLAQAAGVNTANILQTPQSDSGAERGQWNDACNLLALRENVVTSYDRNWQTIDYLRSQGVKVLEVPSAELGRGRGGPRCMTCPLQRQAIDN</sequence>
<comment type="similarity">
    <text evidence="1">Belongs to the arginine deiminase family.</text>
</comment>
<dbReference type="Gene3D" id="3.75.10.10">
    <property type="entry name" value="L-arginine/glycine Amidinotransferase, Chain A"/>
    <property type="match status" value="1"/>
</dbReference>
<feature type="active site" description="Amidino-cysteine intermediate" evidence="3">
    <location>
        <position position="397"/>
    </location>
</feature>
<dbReference type="PANTHER" id="PTHR47271">
    <property type="entry name" value="ARGININE DEIMINASE"/>
    <property type="match status" value="1"/>
</dbReference>
<gene>
    <name evidence="4" type="ORF">L0M99_02825</name>
</gene>
<dbReference type="PRINTS" id="PR01466">
    <property type="entry name" value="ARGDEIMINASE"/>
</dbReference>
<dbReference type="SUPFAM" id="SSF55909">
    <property type="entry name" value="Pentein"/>
    <property type="match status" value="1"/>
</dbReference>
<evidence type="ECO:0000313" key="4">
    <source>
        <dbReference type="EMBL" id="MCG4617430.1"/>
    </source>
</evidence>
<evidence type="ECO:0000313" key="5">
    <source>
        <dbReference type="Proteomes" id="UP001200537"/>
    </source>
</evidence>
<comment type="caution">
    <text evidence="4">The sequence shown here is derived from an EMBL/GenBank/DDBJ whole genome shotgun (WGS) entry which is preliminary data.</text>
</comment>
<dbReference type="Gene3D" id="1.10.3930.10">
    <property type="entry name" value="Arginine deiminase"/>
    <property type="match status" value="1"/>
</dbReference>
<dbReference type="GO" id="GO:0019546">
    <property type="term" value="P:L-arginine deiminase pathway"/>
    <property type="evidence" value="ECO:0007669"/>
    <property type="project" value="TreeGrafter"/>
</dbReference>
<keyword evidence="2 4" id="KW-0378">Hydrolase</keyword>
<evidence type="ECO:0000256" key="1">
    <source>
        <dbReference type="ARBA" id="ARBA00010206"/>
    </source>
</evidence>
<dbReference type="EC" id="3.5.3.6" evidence="4"/>
<reference evidence="4" key="1">
    <citation type="submission" date="2022-01" db="EMBL/GenBank/DDBJ databases">
        <title>Collection of gut derived symbiotic bacterial strains cultured from healthy donors.</title>
        <authorList>
            <person name="Lin H."/>
            <person name="Kohout C."/>
            <person name="Waligurski E."/>
            <person name="Pamer E.G."/>
        </authorList>
    </citation>
    <scope>NUCLEOTIDE SEQUENCE</scope>
    <source>
        <strain evidence="4">DFI.7.46</strain>
    </source>
</reference>
<dbReference type="AlphaFoldDB" id="A0AAJ1BAS7"/>
<dbReference type="EMBL" id="JAKNHJ010000004">
    <property type="protein sequence ID" value="MCG4617430.1"/>
    <property type="molecule type" value="Genomic_DNA"/>
</dbReference>
<evidence type="ECO:0000256" key="2">
    <source>
        <dbReference type="ARBA" id="ARBA00022801"/>
    </source>
</evidence>
<proteinExistence type="inferred from homology"/>
<dbReference type="NCBIfam" id="NF002381">
    <property type="entry name" value="PRK01388.1"/>
    <property type="match status" value="1"/>
</dbReference>
<organism evidence="4 5">
    <name type="scientific">Varibaculum cambriense</name>
    <dbReference type="NCBI Taxonomy" id="184870"/>
    <lineage>
        <taxon>Bacteria</taxon>
        <taxon>Bacillati</taxon>
        <taxon>Actinomycetota</taxon>
        <taxon>Actinomycetes</taxon>
        <taxon>Actinomycetales</taxon>
        <taxon>Actinomycetaceae</taxon>
        <taxon>Varibaculum</taxon>
    </lineage>
</organism>
<dbReference type="RefSeq" id="WP_238127668.1">
    <property type="nucleotide sequence ID" value="NZ_JAKNHJ010000004.1"/>
</dbReference>
<dbReference type="Proteomes" id="UP001200537">
    <property type="component" value="Unassembled WGS sequence"/>
</dbReference>
<dbReference type="InterPro" id="IPR003876">
    <property type="entry name" value="Arg_deiminase"/>
</dbReference>
<dbReference type="PANTHER" id="PTHR47271:SF2">
    <property type="entry name" value="ARGININE DEIMINASE"/>
    <property type="match status" value="1"/>
</dbReference>
<protein>
    <submittedName>
        <fullName evidence="4">Arginine deiminase</fullName>
        <ecNumber evidence="4">3.5.3.6</ecNumber>
    </submittedName>
</protein>
<dbReference type="GO" id="GO:0016990">
    <property type="term" value="F:arginine deiminase activity"/>
    <property type="evidence" value="ECO:0007669"/>
    <property type="project" value="UniProtKB-EC"/>
</dbReference>
<evidence type="ECO:0000256" key="3">
    <source>
        <dbReference type="PIRSR" id="PIRSR006356-1"/>
    </source>
</evidence>